<proteinExistence type="inferred from homology"/>
<dbReference type="InterPro" id="IPR015797">
    <property type="entry name" value="NUDIX_hydrolase-like_dom_sf"/>
</dbReference>
<name>A0A363UN75_9GAMM</name>
<evidence type="ECO:0000313" key="7">
    <source>
        <dbReference type="Proteomes" id="UP000251800"/>
    </source>
</evidence>
<keyword evidence="4" id="KW-0460">Magnesium</keyword>
<dbReference type="PANTHER" id="PTHR43222">
    <property type="entry name" value="NUDIX HYDROLASE 23"/>
    <property type="match status" value="1"/>
</dbReference>
<evidence type="ECO:0000256" key="2">
    <source>
        <dbReference type="ARBA" id="ARBA00011245"/>
    </source>
</evidence>
<comment type="caution">
    <text evidence="6">The sequence shown here is derived from an EMBL/GenBank/DDBJ whole genome shotgun (WGS) entry which is preliminary data.</text>
</comment>
<comment type="subunit">
    <text evidence="2 4">Monomer.</text>
</comment>
<dbReference type="SUPFAM" id="SSF55811">
    <property type="entry name" value="Nudix"/>
    <property type="match status" value="1"/>
</dbReference>
<dbReference type="InterPro" id="IPR033713">
    <property type="entry name" value="NudJ"/>
</dbReference>
<evidence type="ECO:0000256" key="1">
    <source>
        <dbReference type="ARBA" id="ARBA00007608"/>
    </source>
</evidence>
<protein>
    <recommendedName>
        <fullName evidence="3 4">Phosphatase NudJ</fullName>
        <ecNumber evidence="4">3.6.1.-</ecNumber>
    </recommendedName>
</protein>
<dbReference type="EMBL" id="QEQK01000004">
    <property type="protein sequence ID" value="PWN56879.1"/>
    <property type="molecule type" value="Genomic_DNA"/>
</dbReference>
<gene>
    <name evidence="4" type="primary">nudJ</name>
    <name evidence="6" type="ORF">DEH80_05540</name>
</gene>
<dbReference type="PANTHER" id="PTHR43222:SF11">
    <property type="entry name" value="PHOSPHATASE NUDJ"/>
    <property type="match status" value="1"/>
</dbReference>
<evidence type="ECO:0000313" key="6">
    <source>
        <dbReference type="EMBL" id="PWN56879.1"/>
    </source>
</evidence>
<organism evidence="6 7">
    <name type="scientific">Abyssibacter profundi</name>
    <dbReference type="NCBI Taxonomy" id="2182787"/>
    <lineage>
        <taxon>Bacteria</taxon>
        <taxon>Pseudomonadati</taxon>
        <taxon>Pseudomonadota</taxon>
        <taxon>Gammaproteobacteria</taxon>
        <taxon>Chromatiales</taxon>
        <taxon>Oceanococcaceae</taxon>
        <taxon>Abyssibacter</taxon>
    </lineage>
</organism>
<dbReference type="GO" id="GO:0017110">
    <property type="term" value="F:nucleoside diphosphate phosphatase activity"/>
    <property type="evidence" value="ECO:0007669"/>
    <property type="project" value="InterPro"/>
</dbReference>
<accession>A0A363UN75</accession>
<dbReference type="Gene3D" id="3.90.79.10">
    <property type="entry name" value="Nucleoside Triphosphate Pyrophosphohydrolase"/>
    <property type="match status" value="1"/>
</dbReference>
<dbReference type="GO" id="GO:0017111">
    <property type="term" value="F:ribonucleoside triphosphate phosphatase activity"/>
    <property type="evidence" value="ECO:0007669"/>
    <property type="project" value="InterPro"/>
</dbReference>
<dbReference type="PROSITE" id="PS51462">
    <property type="entry name" value="NUDIX"/>
    <property type="match status" value="1"/>
</dbReference>
<evidence type="ECO:0000259" key="5">
    <source>
        <dbReference type="PROSITE" id="PS51462"/>
    </source>
</evidence>
<dbReference type="Pfam" id="PF00293">
    <property type="entry name" value="NUDIX"/>
    <property type="match status" value="1"/>
</dbReference>
<dbReference type="InterPro" id="IPR000086">
    <property type="entry name" value="NUDIX_hydrolase_dom"/>
</dbReference>
<dbReference type="EC" id="3.6.1.-" evidence="4"/>
<dbReference type="AlphaFoldDB" id="A0A363UN75"/>
<dbReference type="RefSeq" id="WP_109719478.1">
    <property type="nucleotide sequence ID" value="NZ_QEQK01000004.1"/>
</dbReference>
<reference evidence="6 7" key="1">
    <citation type="submission" date="2018-05" db="EMBL/GenBank/DDBJ databases">
        <title>Abyssibacter profundi OUC007T gen. nov., sp. nov, a marine bacterium isolated from seawater of the Mariana Trench.</title>
        <authorList>
            <person name="Zhou S."/>
        </authorList>
    </citation>
    <scope>NUCLEOTIDE SEQUENCE [LARGE SCALE GENOMIC DNA]</scope>
    <source>
        <strain evidence="6 7">OUC007</strain>
    </source>
</reference>
<dbReference type="OrthoDB" id="8594221at2"/>
<keyword evidence="7" id="KW-1185">Reference proteome</keyword>
<evidence type="ECO:0000256" key="3">
    <source>
        <dbReference type="ARBA" id="ARBA00015552"/>
    </source>
</evidence>
<dbReference type="GO" id="GO:0004787">
    <property type="term" value="F:thiamine diphosphate phosphatase activity"/>
    <property type="evidence" value="ECO:0007669"/>
    <property type="project" value="InterPro"/>
</dbReference>
<sequence>MSWHPHVTVATVIEDGGRFLLVEEQTRHGLRWNQPAGHWEPNETLLQAAVRETREEAAVDVRLTSVVGLYVWTRPDAPNDGAAETFLRVTFAGEVRQHHPDQALDEGIVRAHWASRDEIAANAARLRSPMVLQCIDDWLAGARHPLDVLHHLQP</sequence>
<keyword evidence="4 6" id="KW-0378">Hydrolase</keyword>
<comment type="cofactor">
    <cofactor evidence="4">
        <name>Mg(2+)</name>
        <dbReference type="ChEBI" id="CHEBI:18420"/>
    </cofactor>
</comment>
<feature type="domain" description="Nudix hydrolase" evidence="5">
    <location>
        <begin position="2"/>
        <end position="136"/>
    </location>
</feature>
<comment type="similarity">
    <text evidence="1 4">Belongs to the Nudix hydrolase family. NudJ subfamily.</text>
</comment>
<dbReference type="Proteomes" id="UP000251800">
    <property type="component" value="Unassembled WGS sequence"/>
</dbReference>
<evidence type="ECO:0000256" key="4">
    <source>
        <dbReference type="RuleBase" id="RU364043"/>
    </source>
</evidence>
<dbReference type="CDD" id="cd03675">
    <property type="entry name" value="NUDIX_Hydrolase"/>
    <property type="match status" value="1"/>
</dbReference>